<dbReference type="PANTHER" id="PTHR11721:SF3">
    <property type="entry name" value="LARGE RIBOSOMAL SUBUNIT PROTEIN UL15"/>
    <property type="match status" value="1"/>
</dbReference>
<organism evidence="7 8">
    <name type="scientific">Marmota marmota marmota</name>
    <name type="common">Alpine marmot</name>
    <dbReference type="NCBI Taxonomy" id="9994"/>
    <lineage>
        <taxon>Eukaryota</taxon>
        <taxon>Metazoa</taxon>
        <taxon>Chordata</taxon>
        <taxon>Craniata</taxon>
        <taxon>Vertebrata</taxon>
        <taxon>Euteleostomi</taxon>
        <taxon>Mammalia</taxon>
        <taxon>Eutheria</taxon>
        <taxon>Euarchontoglires</taxon>
        <taxon>Glires</taxon>
        <taxon>Rodentia</taxon>
        <taxon>Sciuromorpha</taxon>
        <taxon>Sciuridae</taxon>
        <taxon>Xerinae</taxon>
        <taxon>Marmotini</taxon>
        <taxon>Marmota</taxon>
    </lineage>
</organism>
<dbReference type="PANTHER" id="PTHR11721">
    <property type="entry name" value="60S RIBOSOMAL PROTEIN L27A"/>
    <property type="match status" value="1"/>
</dbReference>
<proteinExistence type="inferred from homology"/>
<evidence type="ECO:0000256" key="2">
    <source>
        <dbReference type="ARBA" id="ARBA00022980"/>
    </source>
</evidence>
<dbReference type="GO" id="GO:0022625">
    <property type="term" value="C:cytosolic large ribosomal subunit"/>
    <property type="evidence" value="ECO:0007669"/>
    <property type="project" value="TreeGrafter"/>
</dbReference>
<reference evidence="7" key="2">
    <citation type="submission" date="2025-09" db="UniProtKB">
        <authorList>
            <consortium name="Ensembl"/>
        </authorList>
    </citation>
    <scope>IDENTIFICATION</scope>
</reference>
<keyword evidence="3" id="KW-0687">Ribonucleoprotein</keyword>
<dbReference type="InterPro" id="IPR036227">
    <property type="entry name" value="Ribosomal_uL15/eL18_sf"/>
</dbReference>
<keyword evidence="4" id="KW-0379">Hydroxylation</keyword>
<dbReference type="Proteomes" id="UP000694407">
    <property type="component" value="Unplaced"/>
</dbReference>
<dbReference type="AlphaFoldDB" id="A0A8C6EZ97"/>
<reference evidence="7" key="1">
    <citation type="submission" date="2025-08" db="UniProtKB">
        <authorList>
            <consortium name="Ensembl"/>
        </authorList>
    </citation>
    <scope>IDENTIFICATION</scope>
</reference>
<dbReference type="GeneTree" id="ENSGT01140000283208"/>
<accession>A0A8C6EZ97</accession>
<dbReference type="Ensembl" id="ENSMMMT00000030682.1">
    <property type="protein sequence ID" value="ENSMMMP00000027123.1"/>
    <property type="gene ID" value="ENSMMMG00000023703.1"/>
</dbReference>
<evidence type="ECO:0000256" key="1">
    <source>
        <dbReference type="ARBA" id="ARBA00007320"/>
    </source>
</evidence>
<dbReference type="GO" id="GO:0003735">
    <property type="term" value="F:structural constituent of ribosome"/>
    <property type="evidence" value="ECO:0007669"/>
    <property type="project" value="TreeGrafter"/>
</dbReference>
<protein>
    <recommendedName>
        <fullName evidence="5">Large ribosomal subunit protein uL15</fullName>
    </recommendedName>
    <alternativeName>
        <fullName evidence="6">60S ribosomal protein L27a</fullName>
    </alternativeName>
</protein>
<dbReference type="SUPFAM" id="SSF52080">
    <property type="entry name" value="Ribosomal proteins L15p and L18e"/>
    <property type="match status" value="1"/>
</dbReference>
<sequence length="74" mass="8684">MLCRLRKAWKLCSQVSQGQDSVSKHGKPTRGWGNADGVHYHRISFDKYHLSFFGEVGMRYFHLRRNRSLLNCQS</sequence>
<evidence type="ECO:0000256" key="4">
    <source>
        <dbReference type="ARBA" id="ARBA00023278"/>
    </source>
</evidence>
<evidence type="ECO:0000256" key="3">
    <source>
        <dbReference type="ARBA" id="ARBA00023274"/>
    </source>
</evidence>
<keyword evidence="8" id="KW-1185">Reference proteome</keyword>
<keyword evidence="2" id="KW-0689">Ribosomal protein</keyword>
<evidence type="ECO:0000256" key="6">
    <source>
        <dbReference type="ARBA" id="ARBA00035527"/>
    </source>
</evidence>
<name>A0A8C6EZ97_MARMA</name>
<comment type="similarity">
    <text evidence="1">Belongs to the universal ribosomal protein uL15 family.</text>
</comment>
<evidence type="ECO:0000313" key="8">
    <source>
        <dbReference type="Proteomes" id="UP000694407"/>
    </source>
</evidence>
<evidence type="ECO:0000313" key="7">
    <source>
        <dbReference type="Ensembl" id="ENSMMMP00000027123.1"/>
    </source>
</evidence>
<evidence type="ECO:0000256" key="5">
    <source>
        <dbReference type="ARBA" id="ARBA00035200"/>
    </source>
</evidence>